<dbReference type="InParanoid" id="A0A663DUA3"/>
<dbReference type="InterPro" id="IPR011024">
    <property type="entry name" value="G_crystallin-like"/>
</dbReference>
<dbReference type="Gene3D" id="2.60.20.10">
    <property type="entry name" value="Crystallins"/>
    <property type="match status" value="2"/>
</dbReference>
<feature type="domain" description="Beta/gamma crystallin 'Greek key'" evidence="5">
    <location>
        <begin position="121"/>
        <end position="163"/>
    </location>
</feature>
<sequence length="209" mass="24375">ISKYHFFYEDKSFWGHCYECSSDHLDPQSYVKQCNSIQVEKGSWMVYENPSYSGHQYFLKRGDYSDFQKWFSLCDSIRSSSKQTQFLRNLQGQMLEFTDDCPSVPGYIHLPEICSLNVLGGSWILYEMPSFRGRQYLLKPREYRRVLVWGAVNAKIVSLQRLADLQSYYSHTKQTVNAFQNPCSNESSFSTTNKLKLRSPEGNPISLTF</sequence>
<dbReference type="PRINTS" id="PR01367">
    <property type="entry name" value="BGCRYSTALLIN"/>
</dbReference>
<reference evidence="6" key="2">
    <citation type="submission" date="2025-09" db="UniProtKB">
        <authorList>
            <consortium name="Ensembl"/>
        </authorList>
    </citation>
    <scope>IDENTIFICATION</scope>
</reference>
<feature type="domain" description="Beta/gamma crystallin 'Greek key'" evidence="5">
    <location>
        <begin position="42"/>
        <end position="81"/>
    </location>
</feature>
<keyword evidence="7" id="KW-1185">Reference proteome</keyword>
<dbReference type="Proteomes" id="UP000472275">
    <property type="component" value="Chromosome 6"/>
</dbReference>
<dbReference type="Ensembl" id="ENSACCT00020003597.1">
    <property type="protein sequence ID" value="ENSACCP00020003467.1"/>
    <property type="gene ID" value="ENSACCG00020002374.1"/>
</dbReference>
<keyword evidence="4" id="KW-0677">Repeat</keyword>
<proteinExistence type="inferred from homology"/>
<evidence type="ECO:0000259" key="5">
    <source>
        <dbReference type="PROSITE" id="PS50915"/>
    </source>
</evidence>
<dbReference type="AlphaFoldDB" id="A0A663DUA3"/>
<evidence type="ECO:0000256" key="4">
    <source>
        <dbReference type="ARBA" id="ARBA00022737"/>
    </source>
</evidence>
<evidence type="ECO:0000256" key="3">
    <source>
        <dbReference type="ARBA" id="ARBA00022613"/>
    </source>
</evidence>
<dbReference type="GO" id="GO:0007601">
    <property type="term" value="P:visual perception"/>
    <property type="evidence" value="ECO:0007669"/>
    <property type="project" value="TreeGrafter"/>
</dbReference>
<evidence type="ECO:0000313" key="6">
    <source>
        <dbReference type="Ensembl" id="ENSACCP00020003467.1"/>
    </source>
</evidence>
<comment type="function">
    <text evidence="1">Crystallins are the dominant structural components of the vertebrate eye lens.</text>
</comment>
<dbReference type="PANTHER" id="PTHR11818:SF119">
    <property type="entry name" value="GAMMA-CRYSTALLIN D"/>
    <property type="match status" value="1"/>
</dbReference>
<organism evidence="6 7">
    <name type="scientific">Aquila chrysaetos chrysaetos</name>
    <dbReference type="NCBI Taxonomy" id="223781"/>
    <lineage>
        <taxon>Eukaryota</taxon>
        <taxon>Metazoa</taxon>
        <taxon>Chordata</taxon>
        <taxon>Craniata</taxon>
        <taxon>Vertebrata</taxon>
        <taxon>Euteleostomi</taxon>
        <taxon>Archelosauria</taxon>
        <taxon>Archosauria</taxon>
        <taxon>Dinosauria</taxon>
        <taxon>Saurischia</taxon>
        <taxon>Theropoda</taxon>
        <taxon>Coelurosauria</taxon>
        <taxon>Aves</taxon>
        <taxon>Neognathae</taxon>
        <taxon>Neoaves</taxon>
        <taxon>Telluraves</taxon>
        <taxon>Accipitrimorphae</taxon>
        <taxon>Accipitriformes</taxon>
        <taxon>Accipitridae</taxon>
        <taxon>Accipitrinae</taxon>
        <taxon>Aquila</taxon>
    </lineage>
</organism>
<protein>
    <recommendedName>
        <fullName evidence="5">Beta/gamma crystallin 'Greek key' domain-containing protein</fullName>
    </recommendedName>
</protein>
<dbReference type="PANTHER" id="PTHR11818">
    <property type="entry name" value="BETA/GAMMA CRYSTALLIN"/>
    <property type="match status" value="1"/>
</dbReference>
<dbReference type="GeneTree" id="ENSGT00940000163494"/>
<dbReference type="GO" id="GO:0005212">
    <property type="term" value="F:structural constituent of eye lens"/>
    <property type="evidence" value="ECO:0007669"/>
    <property type="project" value="UniProtKB-KW"/>
</dbReference>
<evidence type="ECO:0000256" key="2">
    <source>
        <dbReference type="ARBA" id="ARBA00009646"/>
    </source>
</evidence>
<evidence type="ECO:0000313" key="7">
    <source>
        <dbReference type="Proteomes" id="UP000472275"/>
    </source>
</evidence>
<dbReference type="SMART" id="SM00247">
    <property type="entry name" value="XTALbg"/>
    <property type="match status" value="2"/>
</dbReference>
<name>A0A663DUA3_AQUCH</name>
<evidence type="ECO:0000256" key="1">
    <source>
        <dbReference type="ARBA" id="ARBA00003689"/>
    </source>
</evidence>
<dbReference type="SUPFAM" id="SSF49695">
    <property type="entry name" value="gamma-Crystallin-like"/>
    <property type="match status" value="1"/>
</dbReference>
<dbReference type="Pfam" id="PF00030">
    <property type="entry name" value="Crystall"/>
    <property type="match status" value="2"/>
</dbReference>
<accession>A0A663DUA3</accession>
<dbReference type="PROSITE" id="PS50915">
    <property type="entry name" value="CRYSTALLIN_BETA_GAMMA"/>
    <property type="match status" value="2"/>
</dbReference>
<dbReference type="InterPro" id="IPR050252">
    <property type="entry name" value="Beta/Gamma-Crystallin"/>
</dbReference>
<keyword evidence="3" id="KW-0273">Eye lens protein</keyword>
<dbReference type="FunFam" id="2.60.20.10:FF:000001">
    <property type="entry name" value="Crystallin gamma S"/>
    <property type="match status" value="1"/>
</dbReference>
<dbReference type="GO" id="GO:0002088">
    <property type="term" value="P:lens development in camera-type eye"/>
    <property type="evidence" value="ECO:0007669"/>
    <property type="project" value="TreeGrafter"/>
</dbReference>
<dbReference type="FunFam" id="2.60.20.10:FF:000003">
    <property type="entry name" value="Crystallin gamma S"/>
    <property type="match status" value="1"/>
</dbReference>
<reference evidence="6" key="1">
    <citation type="submission" date="2025-08" db="UniProtKB">
        <authorList>
            <consortium name="Ensembl"/>
        </authorList>
    </citation>
    <scope>IDENTIFICATION</scope>
</reference>
<dbReference type="InterPro" id="IPR001064">
    <property type="entry name" value="Beta/gamma_crystallin"/>
</dbReference>
<comment type="similarity">
    <text evidence="2">Belongs to the beta/gamma-crystallin family.</text>
</comment>